<evidence type="ECO:0000313" key="1">
    <source>
        <dbReference type="EMBL" id="OGK56336.1"/>
    </source>
</evidence>
<sequence>MSRSSNQKSTVGFTSKEIVSDIKTNLKTHDHLYLQYLEDHALTSIDPVKDSEYLKAGWSKNVIVDDEISRFVDDKFSFLIDMTRAHWLVITASVIGEDLYLHPPTLSLRFNDDEIGKMKLRHSVYHHYYFKIKKDFRRVGVINATLQRSDKKTKVIIRMIAAYVDISRSDWDITLNELSVMKRDANQLLRVLDWNKNPEYLMPADQRAKLLKKIILRLLHPISDSTLIKKIVLRVIRPFTTPQMEFNKYLVDLLNLQSMRLDKLENFIMLMIKNKKKNG</sequence>
<dbReference type="EMBL" id="MGAY01000040">
    <property type="protein sequence ID" value="OGK56336.1"/>
    <property type="molecule type" value="Genomic_DNA"/>
</dbReference>
<dbReference type="STRING" id="1802074.A3J15_03185"/>
<dbReference type="AlphaFoldDB" id="A0A1F7JL54"/>
<dbReference type="Proteomes" id="UP000176376">
    <property type="component" value="Unassembled WGS sequence"/>
</dbReference>
<accession>A0A1F7JL54</accession>
<evidence type="ECO:0000313" key="2">
    <source>
        <dbReference type="Proteomes" id="UP000176376"/>
    </source>
</evidence>
<protein>
    <submittedName>
        <fullName evidence="1">Uncharacterized protein</fullName>
    </submittedName>
</protein>
<organism evidence="1 2">
    <name type="scientific">Candidatus Roizmanbacteria bacterium RIFCSPLOWO2_02_FULL_38_10</name>
    <dbReference type="NCBI Taxonomy" id="1802074"/>
    <lineage>
        <taxon>Bacteria</taxon>
        <taxon>Candidatus Roizmaniibacteriota</taxon>
    </lineage>
</organism>
<name>A0A1F7JL54_9BACT</name>
<gene>
    <name evidence="1" type="ORF">A3J15_03185</name>
</gene>
<proteinExistence type="predicted"/>
<comment type="caution">
    <text evidence="1">The sequence shown here is derived from an EMBL/GenBank/DDBJ whole genome shotgun (WGS) entry which is preliminary data.</text>
</comment>
<reference evidence="1 2" key="1">
    <citation type="journal article" date="2016" name="Nat. Commun.">
        <title>Thousands of microbial genomes shed light on interconnected biogeochemical processes in an aquifer system.</title>
        <authorList>
            <person name="Anantharaman K."/>
            <person name="Brown C.T."/>
            <person name="Hug L.A."/>
            <person name="Sharon I."/>
            <person name="Castelle C.J."/>
            <person name="Probst A.J."/>
            <person name="Thomas B.C."/>
            <person name="Singh A."/>
            <person name="Wilkins M.J."/>
            <person name="Karaoz U."/>
            <person name="Brodie E.L."/>
            <person name="Williams K.H."/>
            <person name="Hubbard S.S."/>
            <person name="Banfield J.F."/>
        </authorList>
    </citation>
    <scope>NUCLEOTIDE SEQUENCE [LARGE SCALE GENOMIC DNA]</scope>
</reference>